<evidence type="ECO:0000313" key="2">
    <source>
        <dbReference type="Proteomes" id="UP001138540"/>
    </source>
</evidence>
<comment type="caution">
    <text evidence="1">The sequence shown here is derived from an EMBL/GenBank/DDBJ whole genome shotgun (WGS) entry which is preliminary data.</text>
</comment>
<gene>
    <name evidence="1" type="ORF">HNP60_001397</name>
</gene>
<proteinExistence type="predicted"/>
<dbReference type="RefSeq" id="WP_184151798.1">
    <property type="nucleotide sequence ID" value="NZ_JACHKA010000001.1"/>
</dbReference>
<organism evidence="1 2">
    <name type="scientific">Sphingobium lignivorans</name>
    <dbReference type="NCBI Taxonomy" id="2735886"/>
    <lineage>
        <taxon>Bacteria</taxon>
        <taxon>Pseudomonadati</taxon>
        <taxon>Pseudomonadota</taxon>
        <taxon>Alphaproteobacteria</taxon>
        <taxon>Sphingomonadales</taxon>
        <taxon>Sphingomonadaceae</taxon>
        <taxon>Sphingobium</taxon>
    </lineage>
</organism>
<sequence>MSVHVADDVIRLEGACPVEDAETLLIALQEGPDRSVDVAALASAHLAVIQVLLATRPKLVGSSGNAFLESFVLPGLRKGTG</sequence>
<protein>
    <recommendedName>
        <fullName evidence="3">STAS domain-containing protein</fullName>
    </recommendedName>
</protein>
<dbReference type="Proteomes" id="UP001138540">
    <property type="component" value="Unassembled WGS sequence"/>
</dbReference>
<name>A0ABR6NDR8_9SPHN</name>
<dbReference type="EMBL" id="JACHKA010000001">
    <property type="protein sequence ID" value="MBB5985423.1"/>
    <property type="molecule type" value="Genomic_DNA"/>
</dbReference>
<evidence type="ECO:0000313" key="1">
    <source>
        <dbReference type="EMBL" id="MBB5985423.1"/>
    </source>
</evidence>
<reference evidence="1 2" key="1">
    <citation type="submission" date="2020-08" db="EMBL/GenBank/DDBJ databases">
        <title>Exploring microbial biodiversity for novel pathways involved in the catabolism of aromatic compounds derived from lignin.</title>
        <authorList>
            <person name="Elkins J."/>
        </authorList>
    </citation>
    <scope>NUCLEOTIDE SEQUENCE [LARGE SCALE GENOMIC DNA]</scope>
    <source>
        <strain evidence="1 2">B1D3A</strain>
    </source>
</reference>
<evidence type="ECO:0008006" key="3">
    <source>
        <dbReference type="Google" id="ProtNLM"/>
    </source>
</evidence>
<accession>A0ABR6NDR8</accession>
<keyword evidence="2" id="KW-1185">Reference proteome</keyword>